<evidence type="ECO:0000313" key="1">
    <source>
        <dbReference type="EMBL" id="KAF6382662.1"/>
    </source>
</evidence>
<proteinExistence type="predicted"/>
<dbReference type="EMBL" id="JACAGB010000002">
    <property type="protein sequence ID" value="KAF6382662.1"/>
    <property type="molecule type" value="Genomic_DNA"/>
</dbReference>
<comment type="caution">
    <text evidence="1">The sequence shown here is derived from an EMBL/GenBank/DDBJ whole genome shotgun (WGS) entry which is preliminary data.</text>
</comment>
<dbReference type="Proteomes" id="UP000558488">
    <property type="component" value="Unassembled WGS sequence"/>
</dbReference>
<protein>
    <submittedName>
        <fullName evidence="1">Uncharacterized protein</fullName>
    </submittedName>
</protein>
<sequence>MLPTSSPLLKSFFLPEMSFHLLLVLILLDLSFPLEFLALPGIPSCSGDPSLCEDTYQLHLCLYFLAWVPPWGQLGIEKSTLSWWMVSPGGWCCPLSLCQTWCRIYFSLLKSSYSSGWGEGRKGKKRSSSLW</sequence>
<evidence type="ECO:0000313" key="2">
    <source>
        <dbReference type="Proteomes" id="UP000558488"/>
    </source>
</evidence>
<organism evidence="1 2">
    <name type="scientific">Pipistrellus kuhlii</name>
    <name type="common">Kuhl's pipistrelle</name>
    <dbReference type="NCBI Taxonomy" id="59472"/>
    <lineage>
        <taxon>Eukaryota</taxon>
        <taxon>Metazoa</taxon>
        <taxon>Chordata</taxon>
        <taxon>Craniata</taxon>
        <taxon>Vertebrata</taxon>
        <taxon>Euteleostomi</taxon>
        <taxon>Mammalia</taxon>
        <taxon>Eutheria</taxon>
        <taxon>Laurasiatheria</taxon>
        <taxon>Chiroptera</taxon>
        <taxon>Yangochiroptera</taxon>
        <taxon>Vespertilionidae</taxon>
        <taxon>Pipistrellus</taxon>
    </lineage>
</organism>
<accession>A0A7J8A808</accession>
<dbReference type="AlphaFoldDB" id="A0A7J8A808"/>
<gene>
    <name evidence="1" type="ORF">mPipKuh1_009008</name>
</gene>
<reference evidence="1 2" key="1">
    <citation type="journal article" date="2020" name="Nature">
        <title>Six reference-quality genomes reveal evolution of bat adaptations.</title>
        <authorList>
            <person name="Jebb D."/>
            <person name="Huang Z."/>
            <person name="Pippel M."/>
            <person name="Hughes G.M."/>
            <person name="Lavrichenko K."/>
            <person name="Devanna P."/>
            <person name="Winkler S."/>
            <person name="Jermiin L.S."/>
            <person name="Skirmuntt E.C."/>
            <person name="Katzourakis A."/>
            <person name="Burkitt-Gray L."/>
            <person name="Ray D.A."/>
            <person name="Sullivan K.A.M."/>
            <person name="Roscito J.G."/>
            <person name="Kirilenko B.M."/>
            <person name="Davalos L.M."/>
            <person name="Corthals A.P."/>
            <person name="Power M.L."/>
            <person name="Jones G."/>
            <person name="Ransome R.D."/>
            <person name="Dechmann D.K.N."/>
            <person name="Locatelli A.G."/>
            <person name="Puechmaille S.J."/>
            <person name="Fedrigo O."/>
            <person name="Jarvis E.D."/>
            <person name="Hiller M."/>
            <person name="Vernes S.C."/>
            <person name="Myers E.W."/>
            <person name="Teeling E.C."/>
        </authorList>
    </citation>
    <scope>NUCLEOTIDE SEQUENCE [LARGE SCALE GENOMIC DNA]</scope>
    <source>
        <strain evidence="1">MPipKuh1</strain>
        <tissue evidence="1">Flight muscle</tissue>
    </source>
</reference>
<keyword evidence="2" id="KW-1185">Reference proteome</keyword>
<name>A0A7J8A808_PIPKU</name>